<reference evidence="1 2" key="1">
    <citation type="submission" date="2017-06" db="EMBL/GenBank/DDBJ databases">
        <authorList>
            <person name="Kim H.J."/>
            <person name="Triplett B.A."/>
        </authorList>
    </citation>
    <scope>NUCLEOTIDE SEQUENCE [LARGE SCALE GENOMIC DNA]</scope>
    <source>
        <strain evidence="1 2">DSM 44715</strain>
    </source>
</reference>
<protein>
    <recommendedName>
        <fullName evidence="3">Glycosyltransferase</fullName>
    </recommendedName>
</protein>
<dbReference type="NCBIfam" id="TIGR04282">
    <property type="entry name" value="glyco_like_cofC"/>
    <property type="match status" value="1"/>
</dbReference>
<name>A0A239IPJ6_9ACTN</name>
<evidence type="ECO:0008006" key="3">
    <source>
        <dbReference type="Google" id="ProtNLM"/>
    </source>
</evidence>
<accession>A0A239IPJ6</accession>
<proteinExistence type="predicted"/>
<dbReference type="PANTHER" id="PTHR36529">
    <property type="entry name" value="SLL1095 PROTEIN"/>
    <property type="match status" value="1"/>
</dbReference>
<keyword evidence="2" id="KW-1185">Reference proteome</keyword>
<evidence type="ECO:0000313" key="2">
    <source>
        <dbReference type="Proteomes" id="UP000198318"/>
    </source>
</evidence>
<dbReference type="Gene3D" id="3.90.550.10">
    <property type="entry name" value="Spore Coat Polysaccharide Biosynthesis Protein SpsA, Chain A"/>
    <property type="match status" value="1"/>
</dbReference>
<dbReference type="RefSeq" id="WP_089326703.1">
    <property type="nucleotide sequence ID" value="NZ_FZOR01000013.1"/>
</dbReference>
<dbReference type="SUPFAM" id="SSF53448">
    <property type="entry name" value="Nucleotide-diphospho-sugar transferases"/>
    <property type="match status" value="1"/>
</dbReference>
<organism evidence="1 2">
    <name type="scientific">Actinomadura meyerae</name>
    <dbReference type="NCBI Taxonomy" id="240840"/>
    <lineage>
        <taxon>Bacteria</taxon>
        <taxon>Bacillati</taxon>
        <taxon>Actinomycetota</taxon>
        <taxon>Actinomycetes</taxon>
        <taxon>Streptosporangiales</taxon>
        <taxon>Thermomonosporaceae</taxon>
        <taxon>Actinomadura</taxon>
    </lineage>
</organism>
<dbReference type="OrthoDB" id="9798250at2"/>
<dbReference type="PANTHER" id="PTHR36529:SF1">
    <property type="entry name" value="GLYCOSYLTRANSFERASE"/>
    <property type="match status" value="1"/>
</dbReference>
<dbReference type="Pfam" id="PF09837">
    <property type="entry name" value="DUF2064"/>
    <property type="match status" value="1"/>
</dbReference>
<evidence type="ECO:0000313" key="1">
    <source>
        <dbReference type="EMBL" id="SNS95481.1"/>
    </source>
</evidence>
<gene>
    <name evidence="1" type="ORF">SAMN05443665_10138</name>
</gene>
<dbReference type="InterPro" id="IPR018641">
    <property type="entry name" value="Trfase_1_rSAM/seldom-assoc"/>
</dbReference>
<dbReference type="Proteomes" id="UP000198318">
    <property type="component" value="Unassembled WGS sequence"/>
</dbReference>
<sequence length="228" mass="23121">MTAPNTPTAPAAPAGAAGADLVVIAKEPVPGRVKTRLTSAYTPDQAAALAEAALRDTLAAVAAAPAGRRVLALDGAPGPWLPAGFTVLPQRGAGLDERLAAAFTDAWAGRPLVLIGMDTPQVTPALLQRAARDLRRRDAVFGPAADGGFWLLGLRRPDPRLLRGVPMSLPGTGAAQLARLRGAGLRVGLLPELTDVDTPADARAVAALAAGTRFAAALRGLHAGTVPA</sequence>
<dbReference type="EMBL" id="FZOR01000013">
    <property type="protein sequence ID" value="SNS95481.1"/>
    <property type="molecule type" value="Genomic_DNA"/>
</dbReference>
<dbReference type="AlphaFoldDB" id="A0A239IPJ6"/>
<dbReference type="InterPro" id="IPR029044">
    <property type="entry name" value="Nucleotide-diphossugar_trans"/>
</dbReference>